<evidence type="ECO:0000313" key="2">
    <source>
        <dbReference type="Proteomes" id="UP000294887"/>
    </source>
</evidence>
<dbReference type="OrthoDB" id="5625526at2"/>
<name>A0A4R1F522_9GAMM</name>
<keyword evidence="2" id="KW-1185">Reference proteome</keyword>
<accession>A0A4R1F522</accession>
<dbReference type="EMBL" id="SMFQ01000002">
    <property type="protein sequence ID" value="TCJ89367.1"/>
    <property type="molecule type" value="Genomic_DNA"/>
</dbReference>
<comment type="caution">
    <text evidence="1">The sequence shown here is derived from an EMBL/GenBank/DDBJ whole genome shotgun (WGS) entry which is preliminary data.</text>
</comment>
<dbReference type="Proteomes" id="UP000294887">
    <property type="component" value="Unassembled WGS sequence"/>
</dbReference>
<dbReference type="AlphaFoldDB" id="A0A4R1F522"/>
<proteinExistence type="predicted"/>
<protein>
    <submittedName>
        <fullName evidence="1">Uncharacterized protein</fullName>
    </submittedName>
</protein>
<sequence length="68" mass="7970">MTAELELRWLKTDSVRGAAKRFAKFCKEDVKEQSEKEDFDMDKYEDAVKLVLQKLDDSISVEELFHAD</sequence>
<dbReference type="RefSeq" id="WP_131904999.1">
    <property type="nucleotide sequence ID" value="NZ_BAAAFU010000008.1"/>
</dbReference>
<evidence type="ECO:0000313" key="1">
    <source>
        <dbReference type="EMBL" id="TCJ89367.1"/>
    </source>
</evidence>
<reference evidence="1 2" key="1">
    <citation type="submission" date="2019-03" db="EMBL/GenBank/DDBJ databases">
        <title>Genomic Encyclopedia of Type Strains, Phase IV (KMG-IV): sequencing the most valuable type-strain genomes for metagenomic binning, comparative biology and taxonomic classification.</title>
        <authorList>
            <person name="Goeker M."/>
        </authorList>
    </citation>
    <scope>NUCLEOTIDE SEQUENCE [LARGE SCALE GENOMIC DNA]</scope>
    <source>
        <strain evidence="1 2">DSM 24830</strain>
    </source>
</reference>
<organism evidence="1 2">
    <name type="scientific">Cocleimonas flava</name>
    <dbReference type="NCBI Taxonomy" id="634765"/>
    <lineage>
        <taxon>Bacteria</taxon>
        <taxon>Pseudomonadati</taxon>
        <taxon>Pseudomonadota</taxon>
        <taxon>Gammaproteobacteria</taxon>
        <taxon>Thiotrichales</taxon>
        <taxon>Thiotrichaceae</taxon>
        <taxon>Cocleimonas</taxon>
    </lineage>
</organism>
<gene>
    <name evidence="1" type="ORF">EV695_1231</name>
</gene>